<accession>A0A8D2PRL3</accession>
<feature type="chain" id="PRO_5034012008" evidence="2">
    <location>
        <begin position="24"/>
        <end position="154"/>
    </location>
</feature>
<name>A0A8D2PRL3_ZOSLA</name>
<dbReference type="Proteomes" id="UP000694401">
    <property type="component" value="Unassembled WGS sequence"/>
</dbReference>
<evidence type="ECO:0000256" key="1">
    <source>
        <dbReference type="ARBA" id="ARBA00023180"/>
    </source>
</evidence>
<evidence type="ECO:0000313" key="4">
    <source>
        <dbReference type="Proteomes" id="UP000694401"/>
    </source>
</evidence>
<protein>
    <submittedName>
        <fullName evidence="3">Uncharacterized protein</fullName>
    </submittedName>
</protein>
<proteinExistence type="predicted"/>
<reference evidence="3" key="2">
    <citation type="submission" date="2025-09" db="UniProtKB">
        <authorList>
            <consortium name="Ensembl"/>
        </authorList>
    </citation>
    <scope>IDENTIFICATION</scope>
</reference>
<dbReference type="InterPro" id="IPR011162">
    <property type="entry name" value="MHC_I/II-like_Ag-recog"/>
</dbReference>
<keyword evidence="2" id="KW-0732">Signal</keyword>
<reference evidence="3" key="1">
    <citation type="submission" date="2025-08" db="UniProtKB">
        <authorList>
            <consortium name="Ensembl"/>
        </authorList>
    </citation>
    <scope>IDENTIFICATION</scope>
</reference>
<dbReference type="Gene3D" id="3.30.500.10">
    <property type="entry name" value="MHC class I-like antigen recognition-like"/>
    <property type="match status" value="1"/>
</dbReference>
<dbReference type="InterPro" id="IPR037055">
    <property type="entry name" value="MHC_I-like_Ag-recog_sf"/>
</dbReference>
<evidence type="ECO:0000256" key="2">
    <source>
        <dbReference type="SAM" id="SignalP"/>
    </source>
</evidence>
<dbReference type="AlphaFoldDB" id="A0A8D2PRL3"/>
<keyword evidence="1" id="KW-0325">Glycoprotein</keyword>
<feature type="signal peptide" evidence="2">
    <location>
        <begin position="1"/>
        <end position="23"/>
    </location>
</feature>
<dbReference type="Ensembl" id="ENSZLMT00000017991.1">
    <property type="protein sequence ID" value="ENSZLMP00000017497.1"/>
    <property type="gene ID" value="ENSZLMG00000012150.1"/>
</dbReference>
<organism evidence="3 4">
    <name type="scientific">Zosterops lateralis melanops</name>
    <dbReference type="NCBI Taxonomy" id="1220523"/>
    <lineage>
        <taxon>Eukaryota</taxon>
        <taxon>Metazoa</taxon>
        <taxon>Chordata</taxon>
        <taxon>Craniata</taxon>
        <taxon>Vertebrata</taxon>
        <taxon>Euteleostomi</taxon>
        <taxon>Archelosauria</taxon>
        <taxon>Archosauria</taxon>
        <taxon>Dinosauria</taxon>
        <taxon>Saurischia</taxon>
        <taxon>Theropoda</taxon>
        <taxon>Coelurosauria</taxon>
        <taxon>Aves</taxon>
        <taxon>Neognathae</taxon>
        <taxon>Neoaves</taxon>
        <taxon>Telluraves</taxon>
        <taxon>Australaves</taxon>
        <taxon>Passeriformes</taxon>
        <taxon>Sylvioidea</taxon>
        <taxon>Zosteropidae</taxon>
        <taxon>Zosterops</taxon>
    </lineage>
</organism>
<sequence>MRSPCCCLLCLLLYFLLLSGTWANLEVPSPPCQPLSHVGTFTIRLLQTNTFQNTSFAETEGLGLLEDIKVGYLDKYTWPIHFCQPWVHPALPRADWDTIENLIKNYLHNFSHIFNAVPMQMEVPRDPAPPYLPHTFALIPQNRLWPRSSPAPLG</sequence>
<evidence type="ECO:0000313" key="3">
    <source>
        <dbReference type="Ensembl" id="ENSZLMP00000017497.1"/>
    </source>
</evidence>
<keyword evidence="4" id="KW-1185">Reference proteome</keyword>
<dbReference type="SUPFAM" id="SSF54452">
    <property type="entry name" value="MHC antigen-recognition domain"/>
    <property type="match status" value="1"/>
</dbReference>